<feature type="chain" id="PRO_5012035655" evidence="1">
    <location>
        <begin position="27"/>
        <end position="158"/>
    </location>
</feature>
<evidence type="ECO:0000313" key="3">
    <source>
        <dbReference type="Proteomes" id="UP000242450"/>
    </source>
</evidence>
<sequence length="158" mass="17142">PHEALRNEVQLSVLLTALCGFHLKQCQDPVDTMAPCAMRTQHCTLAVHMVHRGLGGCGLEGAAGAEPGDEPHPYPGLDAGQGQVQPRSDCWQVTPWQVTPDAARMAPRAALDLSRGSCPRRAGKGIFQVDIPEHLIPFGQEACPDWALKWKVTERPAH</sequence>
<evidence type="ECO:0000256" key="1">
    <source>
        <dbReference type="SAM" id="SignalP"/>
    </source>
</evidence>
<evidence type="ECO:0000313" key="2">
    <source>
        <dbReference type="EMBL" id="OWJ99491.1"/>
    </source>
</evidence>
<feature type="non-terminal residue" evidence="2">
    <location>
        <position position="1"/>
    </location>
</feature>
<accession>A0A212C0U9</accession>
<keyword evidence="3" id="KW-1185">Reference proteome</keyword>
<organism evidence="2 3">
    <name type="scientific">Cervus elaphus hippelaphus</name>
    <name type="common">European red deer</name>
    <dbReference type="NCBI Taxonomy" id="46360"/>
    <lineage>
        <taxon>Eukaryota</taxon>
        <taxon>Metazoa</taxon>
        <taxon>Chordata</taxon>
        <taxon>Craniata</taxon>
        <taxon>Vertebrata</taxon>
        <taxon>Euteleostomi</taxon>
        <taxon>Mammalia</taxon>
        <taxon>Eutheria</taxon>
        <taxon>Laurasiatheria</taxon>
        <taxon>Artiodactyla</taxon>
        <taxon>Ruminantia</taxon>
        <taxon>Pecora</taxon>
        <taxon>Cervidae</taxon>
        <taxon>Cervinae</taxon>
        <taxon>Cervus</taxon>
    </lineage>
</organism>
<feature type="signal peptide" evidence="1">
    <location>
        <begin position="1"/>
        <end position="26"/>
    </location>
</feature>
<dbReference type="EMBL" id="MKHE01000034">
    <property type="protein sequence ID" value="OWJ99491.1"/>
    <property type="molecule type" value="Genomic_DNA"/>
</dbReference>
<dbReference type="Proteomes" id="UP000242450">
    <property type="component" value="Chromosome X"/>
</dbReference>
<dbReference type="AlphaFoldDB" id="A0A212C0U9"/>
<feature type="non-terminal residue" evidence="2">
    <location>
        <position position="158"/>
    </location>
</feature>
<reference evidence="2 3" key="1">
    <citation type="journal article" date="2018" name="Mol. Genet. Genomics">
        <title>The red deer Cervus elaphus genome CerEla1.0: sequencing, annotating, genes, and chromosomes.</title>
        <authorList>
            <person name="Bana N.A."/>
            <person name="Nyiri A."/>
            <person name="Nagy J."/>
            <person name="Frank K."/>
            <person name="Nagy T."/>
            <person name="Steger V."/>
            <person name="Schiller M."/>
            <person name="Lakatos P."/>
            <person name="Sugar L."/>
            <person name="Horn P."/>
            <person name="Barta E."/>
            <person name="Orosz L."/>
        </authorList>
    </citation>
    <scope>NUCLEOTIDE SEQUENCE [LARGE SCALE GENOMIC DNA]</scope>
    <source>
        <strain evidence="2">Hungarian</strain>
    </source>
</reference>
<name>A0A212C0U9_CEREH</name>
<gene>
    <name evidence="2" type="ORF">Celaphus_00009680</name>
</gene>
<protein>
    <submittedName>
        <fullName evidence="2">Uncharacterized protein</fullName>
    </submittedName>
</protein>
<comment type="caution">
    <text evidence="2">The sequence shown here is derived from an EMBL/GenBank/DDBJ whole genome shotgun (WGS) entry which is preliminary data.</text>
</comment>
<keyword evidence="1" id="KW-0732">Signal</keyword>
<proteinExistence type="predicted"/>